<comment type="cofactor">
    <cofactor evidence="16">
        <name>Mg(2+)</name>
        <dbReference type="ChEBI" id="CHEBI:18420"/>
    </cofactor>
    <text evidence="16">Binds 1 Mg(2+) ion per subunit. Can also utilize other divalent metal cations, such as Ca(2+), Mn(2+) and Co(2+).</text>
</comment>
<keyword evidence="10 15" id="KW-0786">Thiamine pyrophosphate</keyword>
<evidence type="ECO:0000256" key="7">
    <source>
        <dbReference type="ARBA" id="ARBA00022723"/>
    </source>
</evidence>
<evidence type="ECO:0000256" key="2">
    <source>
        <dbReference type="ARBA" id="ARBA00001941"/>
    </source>
</evidence>
<dbReference type="InterPro" id="IPR005474">
    <property type="entry name" value="Transketolase_N"/>
</dbReference>
<keyword evidence="7 16" id="KW-0479">Metal-binding</keyword>
<dbReference type="CDD" id="cd02012">
    <property type="entry name" value="TPP_TK"/>
    <property type="match status" value="1"/>
</dbReference>
<feature type="binding site" evidence="16">
    <location>
        <position position="155"/>
    </location>
    <ligand>
        <name>Mg(2+)</name>
        <dbReference type="ChEBI" id="CHEBI:18420"/>
    </ligand>
</feature>
<feature type="domain" description="Transketolase-like pyrimidine-binding" evidence="19">
    <location>
        <begin position="355"/>
        <end position="526"/>
    </location>
</feature>
<dbReference type="FunFam" id="3.40.50.920:FF:000003">
    <property type="entry name" value="Transketolase"/>
    <property type="match status" value="1"/>
</dbReference>
<dbReference type="GO" id="GO:0009052">
    <property type="term" value="P:pentose-phosphate shunt, non-oxidative branch"/>
    <property type="evidence" value="ECO:0007669"/>
    <property type="project" value="UniProtKB-ARBA"/>
</dbReference>
<dbReference type="PROSITE" id="PS00801">
    <property type="entry name" value="TRANSKETOLASE_1"/>
    <property type="match status" value="1"/>
</dbReference>
<dbReference type="Proteomes" id="UP000281725">
    <property type="component" value="Unassembled WGS sequence"/>
</dbReference>
<feature type="binding site" evidence="14">
    <location>
        <position position="261"/>
    </location>
    <ligand>
        <name>substrate</name>
    </ligand>
</feature>
<feature type="binding site" evidence="15">
    <location>
        <position position="66"/>
    </location>
    <ligand>
        <name>thiamine diphosphate</name>
        <dbReference type="ChEBI" id="CHEBI:58937"/>
    </ligand>
</feature>
<evidence type="ECO:0000256" key="14">
    <source>
        <dbReference type="PIRSR" id="PIRSR605478-2"/>
    </source>
</evidence>
<reference evidence="20 21" key="1">
    <citation type="submission" date="2018-09" db="EMBL/GenBank/DDBJ databases">
        <title>Genome sequencing of Aeromonas veronii MS-17-88.</title>
        <authorList>
            <person name="Tekedar H.C."/>
            <person name="Arick M.A."/>
            <person name="Hsu C.-Y."/>
            <person name="Thrash A."/>
            <person name="Karsi A."/>
            <person name="Lawrence M.L."/>
            <person name="Abdelhamed H."/>
        </authorList>
    </citation>
    <scope>NUCLEOTIDE SEQUENCE [LARGE SCALE GENOMIC DNA]</scope>
    <source>
        <strain evidence="20 21">MS 17-88</strain>
    </source>
</reference>
<dbReference type="Gene3D" id="3.40.50.970">
    <property type="match status" value="2"/>
</dbReference>
<evidence type="ECO:0000313" key="20">
    <source>
        <dbReference type="EMBL" id="RKJ89580.1"/>
    </source>
</evidence>
<dbReference type="EMBL" id="RAWX01000002">
    <property type="protein sequence ID" value="RKJ89580.1"/>
    <property type="molecule type" value="Genomic_DNA"/>
</dbReference>
<comment type="cofactor">
    <cofactor evidence="2">
        <name>Co(2+)</name>
        <dbReference type="ChEBI" id="CHEBI:48828"/>
    </cofactor>
</comment>
<comment type="caution">
    <text evidence="20">The sequence shown here is derived from an EMBL/GenBank/DDBJ whole genome shotgun (WGS) entry which is preliminary data.</text>
</comment>
<dbReference type="AlphaFoldDB" id="A0A3A9II14"/>
<evidence type="ECO:0000256" key="17">
    <source>
        <dbReference type="PIRSR" id="PIRSR605478-5"/>
    </source>
</evidence>
<dbReference type="PANTHER" id="PTHR43522:SF2">
    <property type="entry name" value="TRANSKETOLASE 1-RELATED"/>
    <property type="match status" value="1"/>
</dbReference>
<feature type="binding site" evidence="14">
    <location>
        <position position="474"/>
    </location>
    <ligand>
        <name>substrate</name>
    </ligand>
</feature>
<comment type="cofactor">
    <cofactor evidence="1">
        <name>Ca(2+)</name>
        <dbReference type="ChEBI" id="CHEBI:29108"/>
    </cofactor>
</comment>
<accession>A0A3A9II14</accession>
<dbReference type="Pfam" id="PF22613">
    <property type="entry name" value="Transketolase_C_1"/>
    <property type="match status" value="1"/>
</dbReference>
<feature type="binding site" evidence="16">
    <location>
        <position position="187"/>
    </location>
    <ligand>
        <name>Mg(2+)</name>
        <dbReference type="ChEBI" id="CHEBI:18420"/>
    </ligand>
</feature>
<evidence type="ECO:0000256" key="12">
    <source>
        <dbReference type="NCBIfam" id="TIGR00232"/>
    </source>
</evidence>
<comment type="function">
    <text evidence="18">Catalyzes the transfer of a two-carbon ketol group from a ketose donor to an aldose acceptor, via a covalent intermediate with the cofactor thiamine pyrophosphate.</text>
</comment>
<dbReference type="InterPro" id="IPR020826">
    <property type="entry name" value="Transketolase_BS"/>
</dbReference>
<keyword evidence="8 18" id="KW-0106">Calcium</keyword>
<dbReference type="FunFam" id="3.40.50.970:FF:000003">
    <property type="entry name" value="Transketolase"/>
    <property type="match status" value="1"/>
</dbReference>
<evidence type="ECO:0000256" key="11">
    <source>
        <dbReference type="ARBA" id="ARBA00049473"/>
    </source>
</evidence>
<comment type="subunit">
    <text evidence="4 18">Homodimer.</text>
</comment>
<dbReference type="PROSITE" id="PS00802">
    <property type="entry name" value="TRANSKETOLASE_2"/>
    <property type="match status" value="1"/>
</dbReference>
<feature type="binding site" evidence="14">
    <location>
        <position position="26"/>
    </location>
    <ligand>
        <name>substrate</name>
    </ligand>
</feature>
<dbReference type="InterPro" id="IPR049557">
    <property type="entry name" value="Transketolase_CS"/>
</dbReference>
<feature type="active site" description="Proton donor" evidence="13">
    <location>
        <position position="412"/>
    </location>
</feature>
<proteinExistence type="inferred from homology"/>
<evidence type="ECO:0000256" key="5">
    <source>
        <dbReference type="ARBA" id="ARBA00013152"/>
    </source>
</evidence>
<evidence type="ECO:0000256" key="13">
    <source>
        <dbReference type="PIRSR" id="PIRSR605478-1"/>
    </source>
</evidence>
<dbReference type="FunFam" id="3.40.50.970:FF:000004">
    <property type="entry name" value="Transketolase"/>
    <property type="match status" value="1"/>
</dbReference>
<dbReference type="InterPro" id="IPR033247">
    <property type="entry name" value="Transketolase_fam"/>
</dbReference>
<dbReference type="InterPro" id="IPR005478">
    <property type="entry name" value="Transketolase_bac-like"/>
</dbReference>
<evidence type="ECO:0000256" key="3">
    <source>
        <dbReference type="ARBA" id="ARBA00007131"/>
    </source>
</evidence>
<feature type="binding site" evidence="15">
    <location>
        <position position="438"/>
    </location>
    <ligand>
        <name>thiamine diphosphate</name>
        <dbReference type="ChEBI" id="CHEBI:58937"/>
    </ligand>
</feature>
<feature type="binding site" evidence="14">
    <location>
        <position position="521"/>
    </location>
    <ligand>
        <name>substrate</name>
    </ligand>
</feature>
<evidence type="ECO:0000256" key="10">
    <source>
        <dbReference type="ARBA" id="ARBA00023052"/>
    </source>
</evidence>
<feature type="binding site" evidence="15">
    <location>
        <position position="156"/>
    </location>
    <ligand>
        <name>thiamine diphosphate</name>
        <dbReference type="ChEBI" id="CHEBI:58937"/>
    </ligand>
</feature>
<evidence type="ECO:0000256" key="15">
    <source>
        <dbReference type="PIRSR" id="PIRSR605478-3"/>
    </source>
</evidence>
<dbReference type="InterPro" id="IPR029061">
    <property type="entry name" value="THDP-binding"/>
</dbReference>
<evidence type="ECO:0000256" key="8">
    <source>
        <dbReference type="ARBA" id="ARBA00022837"/>
    </source>
</evidence>
<dbReference type="InterPro" id="IPR009014">
    <property type="entry name" value="Transketo_C/PFOR_II"/>
</dbReference>
<comment type="similarity">
    <text evidence="3 18">Belongs to the transketolase family.</text>
</comment>
<dbReference type="NCBIfam" id="TIGR00232">
    <property type="entry name" value="tktlase_bact"/>
    <property type="match status" value="1"/>
</dbReference>
<dbReference type="SUPFAM" id="SSF52922">
    <property type="entry name" value="TK C-terminal domain-like"/>
    <property type="match status" value="1"/>
</dbReference>
<dbReference type="Pfam" id="PF02779">
    <property type="entry name" value="Transket_pyr"/>
    <property type="match status" value="1"/>
</dbReference>
<dbReference type="SUPFAM" id="SSF52518">
    <property type="entry name" value="Thiamin diphosphate-binding fold (THDP-binding)"/>
    <property type="match status" value="2"/>
</dbReference>
<feature type="binding site" evidence="15">
    <location>
        <begin position="114"/>
        <end position="116"/>
    </location>
    <ligand>
        <name>thiamine diphosphate</name>
        <dbReference type="ChEBI" id="CHEBI:58937"/>
    </ligand>
</feature>
<feature type="binding site" evidence="14">
    <location>
        <position position="462"/>
    </location>
    <ligand>
        <name>substrate</name>
    </ligand>
</feature>
<evidence type="ECO:0000256" key="1">
    <source>
        <dbReference type="ARBA" id="ARBA00001913"/>
    </source>
</evidence>
<name>A0A3A9II14_AERVE</name>
<dbReference type="GO" id="GO:0046872">
    <property type="term" value="F:metal ion binding"/>
    <property type="evidence" value="ECO:0007669"/>
    <property type="project" value="UniProtKB-KW"/>
</dbReference>
<dbReference type="InterPro" id="IPR005475">
    <property type="entry name" value="Transketolase-like_Pyr-bd"/>
</dbReference>
<dbReference type="SMART" id="SM00861">
    <property type="entry name" value="Transket_pyr"/>
    <property type="match status" value="1"/>
</dbReference>
<feature type="binding site" evidence="15">
    <location>
        <position position="185"/>
    </location>
    <ligand>
        <name>thiamine diphosphate</name>
        <dbReference type="ChEBI" id="CHEBI:58937"/>
    </ligand>
</feature>
<keyword evidence="6 18" id="KW-0808">Transferase</keyword>
<feature type="site" description="Important for catalytic activity" evidence="17">
    <location>
        <position position="261"/>
    </location>
</feature>
<dbReference type="Pfam" id="PF00456">
    <property type="entry name" value="Transketolase_N"/>
    <property type="match status" value="1"/>
</dbReference>
<evidence type="ECO:0000256" key="18">
    <source>
        <dbReference type="RuleBase" id="RU004996"/>
    </source>
</evidence>
<evidence type="ECO:0000313" key="21">
    <source>
        <dbReference type="Proteomes" id="UP000281725"/>
    </source>
</evidence>
<dbReference type="Gene3D" id="3.40.50.920">
    <property type="match status" value="1"/>
</dbReference>
<comment type="cofactor">
    <cofactor evidence="15">
        <name>thiamine diphosphate</name>
        <dbReference type="ChEBI" id="CHEBI:58937"/>
    </cofactor>
    <text evidence="15">Binds 1 thiamine pyrophosphate per subunit. During the reaction, the substrate forms a covalent intermediate with the cofactor.</text>
</comment>
<organism evidence="20 21">
    <name type="scientific">Aeromonas veronii</name>
    <dbReference type="NCBI Taxonomy" id="654"/>
    <lineage>
        <taxon>Bacteria</taxon>
        <taxon>Pseudomonadati</taxon>
        <taxon>Pseudomonadota</taxon>
        <taxon>Gammaproteobacteria</taxon>
        <taxon>Aeromonadales</taxon>
        <taxon>Aeromonadaceae</taxon>
        <taxon>Aeromonas</taxon>
    </lineage>
</organism>
<evidence type="ECO:0000256" key="6">
    <source>
        <dbReference type="ARBA" id="ARBA00022679"/>
    </source>
</evidence>
<dbReference type="PANTHER" id="PTHR43522">
    <property type="entry name" value="TRANSKETOLASE"/>
    <property type="match status" value="1"/>
</dbReference>
<dbReference type="RefSeq" id="WP_108539323.1">
    <property type="nucleotide sequence ID" value="NZ_CAAKNJ010000019.1"/>
</dbReference>
<keyword evidence="9 16" id="KW-0460">Magnesium</keyword>
<gene>
    <name evidence="20" type="primary">tkt</name>
    <name evidence="20" type="ORF">D6R50_10035</name>
</gene>
<feature type="binding site" evidence="14">
    <location>
        <position position="358"/>
    </location>
    <ligand>
        <name>substrate</name>
    </ligand>
</feature>
<dbReference type="GO" id="GO:0005829">
    <property type="term" value="C:cytosol"/>
    <property type="evidence" value="ECO:0007669"/>
    <property type="project" value="TreeGrafter"/>
</dbReference>
<feature type="site" description="Important for catalytic activity" evidence="17">
    <location>
        <position position="26"/>
    </location>
</feature>
<comment type="catalytic activity">
    <reaction evidence="11 18">
        <text>D-sedoheptulose 7-phosphate + D-glyceraldehyde 3-phosphate = aldehydo-D-ribose 5-phosphate + D-xylulose 5-phosphate</text>
        <dbReference type="Rhea" id="RHEA:10508"/>
        <dbReference type="ChEBI" id="CHEBI:57483"/>
        <dbReference type="ChEBI" id="CHEBI:57737"/>
        <dbReference type="ChEBI" id="CHEBI:58273"/>
        <dbReference type="ChEBI" id="CHEBI:59776"/>
        <dbReference type="EC" id="2.2.1.1"/>
    </reaction>
</comment>
<dbReference type="CDD" id="cd07033">
    <property type="entry name" value="TPP_PYR_DXS_TK_like"/>
    <property type="match status" value="1"/>
</dbReference>
<evidence type="ECO:0000256" key="16">
    <source>
        <dbReference type="PIRSR" id="PIRSR605478-4"/>
    </source>
</evidence>
<evidence type="ECO:0000259" key="19">
    <source>
        <dbReference type="SMART" id="SM00861"/>
    </source>
</evidence>
<feature type="binding site" evidence="15">
    <location>
        <position position="261"/>
    </location>
    <ligand>
        <name>thiamine diphosphate</name>
        <dbReference type="ChEBI" id="CHEBI:58937"/>
    </ligand>
</feature>
<feature type="binding site" evidence="14">
    <location>
        <position position="470"/>
    </location>
    <ligand>
        <name>substrate</name>
    </ligand>
</feature>
<evidence type="ECO:0000256" key="9">
    <source>
        <dbReference type="ARBA" id="ARBA00022842"/>
    </source>
</evidence>
<protein>
    <recommendedName>
        <fullName evidence="5 12">Transketolase</fullName>
        <ecNumber evidence="5 12">2.2.1.1</ecNumber>
    </recommendedName>
</protein>
<dbReference type="InterPro" id="IPR055152">
    <property type="entry name" value="Transketolase-like_C_2"/>
</dbReference>
<feature type="binding site" evidence="16">
    <location>
        <position position="185"/>
    </location>
    <ligand>
        <name>Mg(2+)</name>
        <dbReference type="ChEBI" id="CHEBI:18420"/>
    </ligand>
</feature>
<sequence>MPSRKELANAIRALSMDAVQKANSGHPGAPMGMADIAEVLWRSHLRHNPNNPKWADRDRFILSNGHGSMLLYSLLHLSGYDLSIDDLKNFRQLHSRTPGHPEYGYAPGVETTTGPLGQGITNAVGMAIAEKAMAEQFNQPGHDIVDHYTYAFMGDGCLMEGISHEACSLAGTLQLGKLIAFWDDNGISIDGHVEGWFTDDTVKRFEAYGWHVIPAVDGHSPEAINAAIEAAKAETGKPTLICCRTIIGYGSPNKSGSHDCHGSPLGNDEIAAARAFLKWDHAPFVIPADIAAEWNAQEKGAALEADWAAKFAAYEAAHPTLAAEFKRRTAGDLPANWAAESAKIIETLQANPAKIATRKASQNSLEAFGKLLPEFMGGSADLAPSNLTMWSGSKSLTNDDASGNYIHYGVREFGMSAIMNGIALHGGFIPYGATFLMFMEYARNALRMAALMKQRAIFVYTHDSIGLGEDGPTHQPVEQIASLRLTPNMSTWRPCDQVESAIAWKHAIERTDGPTSLIFSRQNLAQMDRTAQQLADTAKGGYVLKDCAGTPELILIATGSEVELAVAAYEQLTAKGRAVRVVSLPSTDVFDAQSAEYKESVLPSSVTKRVAIEAGIADYWYKYVGFGGKIIGMTTFGESAPAELLFKEFGFTVENVVATAESL</sequence>
<evidence type="ECO:0000256" key="4">
    <source>
        <dbReference type="ARBA" id="ARBA00011738"/>
    </source>
</evidence>
<feature type="binding site" evidence="14">
    <location>
        <position position="385"/>
    </location>
    <ligand>
        <name>substrate</name>
    </ligand>
</feature>
<dbReference type="EC" id="2.2.1.1" evidence="5 12"/>
<dbReference type="GO" id="GO:0004802">
    <property type="term" value="F:transketolase activity"/>
    <property type="evidence" value="ECO:0007669"/>
    <property type="project" value="UniProtKB-UniRule"/>
</dbReference>
<comment type="cofactor">
    <cofactor evidence="18">
        <name>Mg(2+)</name>
        <dbReference type="ChEBI" id="CHEBI:18420"/>
    </cofactor>
    <cofactor evidence="18">
        <name>Ca(2+)</name>
        <dbReference type="ChEBI" id="CHEBI:29108"/>
    </cofactor>
    <cofactor evidence="18">
        <name>Mn(2+)</name>
        <dbReference type="ChEBI" id="CHEBI:29035"/>
    </cofactor>
    <cofactor evidence="18">
        <name>Co(2+)</name>
        <dbReference type="ChEBI" id="CHEBI:48828"/>
    </cofactor>
    <text evidence="18">Binds 1 Mg(2+) ion per subunit. Can also utilize other divalent metal cations, such as Ca(2+), Mn(2+) and Co(2+).</text>
</comment>